<dbReference type="EMBL" id="OA882557">
    <property type="protein sequence ID" value="CAD7275976.1"/>
    <property type="molecule type" value="Genomic_DNA"/>
</dbReference>
<dbReference type="Pfam" id="PF13903">
    <property type="entry name" value="Claudin_2"/>
    <property type="match status" value="1"/>
</dbReference>
<evidence type="ECO:0000313" key="8">
    <source>
        <dbReference type="Proteomes" id="UP000678499"/>
    </source>
</evidence>
<comment type="subcellular location">
    <subcellularLocation>
        <location evidence="1">Membrane</location>
        <topology evidence="1">Multi-pass membrane protein</topology>
    </subcellularLocation>
</comment>
<feature type="transmembrane region" description="Helical" evidence="6">
    <location>
        <begin position="18"/>
        <end position="43"/>
    </location>
</feature>
<evidence type="ECO:0000256" key="4">
    <source>
        <dbReference type="ARBA" id="ARBA00023136"/>
    </source>
</evidence>
<feature type="transmembrane region" description="Helical" evidence="6">
    <location>
        <begin position="213"/>
        <end position="234"/>
    </location>
</feature>
<evidence type="ECO:0000256" key="6">
    <source>
        <dbReference type="SAM" id="Phobius"/>
    </source>
</evidence>
<reference evidence="7" key="1">
    <citation type="submission" date="2020-11" db="EMBL/GenBank/DDBJ databases">
        <authorList>
            <person name="Tran Van P."/>
        </authorList>
    </citation>
    <scope>NUCLEOTIDE SEQUENCE</scope>
</reference>
<evidence type="ECO:0000256" key="5">
    <source>
        <dbReference type="SAM" id="MobiDB-lite"/>
    </source>
</evidence>
<feature type="compositionally biased region" description="Polar residues" evidence="5">
    <location>
        <begin position="248"/>
        <end position="263"/>
    </location>
</feature>
<dbReference type="EMBL" id="CAJPEX010000520">
    <property type="protein sequence ID" value="CAG0916128.1"/>
    <property type="molecule type" value="Genomic_DNA"/>
</dbReference>
<dbReference type="Gene3D" id="1.20.140.150">
    <property type="match status" value="1"/>
</dbReference>
<dbReference type="GO" id="GO:0016020">
    <property type="term" value="C:membrane"/>
    <property type="evidence" value="ECO:0007669"/>
    <property type="project" value="UniProtKB-SubCell"/>
</dbReference>
<dbReference type="Proteomes" id="UP000678499">
    <property type="component" value="Unassembled WGS sequence"/>
</dbReference>
<dbReference type="GO" id="GO:0005918">
    <property type="term" value="C:septate junction"/>
    <property type="evidence" value="ECO:0007669"/>
    <property type="project" value="TreeGrafter"/>
</dbReference>
<evidence type="ECO:0000313" key="7">
    <source>
        <dbReference type="EMBL" id="CAD7275976.1"/>
    </source>
</evidence>
<dbReference type="PANTHER" id="PTHR21284:SF12">
    <property type="entry name" value="EG:80H7.2 PROTEIN"/>
    <property type="match status" value="1"/>
</dbReference>
<protein>
    <submittedName>
        <fullName evidence="7">Uncharacterized protein</fullName>
    </submittedName>
</protein>
<evidence type="ECO:0000256" key="1">
    <source>
        <dbReference type="ARBA" id="ARBA00004141"/>
    </source>
</evidence>
<evidence type="ECO:0000256" key="3">
    <source>
        <dbReference type="ARBA" id="ARBA00022989"/>
    </source>
</evidence>
<feature type="region of interest" description="Disordered" evidence="5">
    <location>
        <begin position="244"/>
        <end position="263"/>
    </location>
</feature>
<dbReference type="GO" id="GO:0035151">
    <property type="term" value="P:regulation of tube size, open tracheal system"/>
    <property type="evidence" value="ECO:0007669"/>
    <property type="project" value="TreeGrafter"/>
</dbReference>
<feature type="transmembrane region" description="Helical" evidence="6">
    <location>
        <begin position="131"/>
        <end position="157"/>
    </location>
</feature>
<keyword evidence="2 6" id="KW-0812">Transmembrane</keyword>
<gene>
    <name evidence="7" type="ORF">NMOB1V02_LOCUS3759</name>
</gene>
<dbReference type="InterPro" id="IPR004031">
    <property type="entry name" value="PMP22/EMP/MP20/Claudin"/>
</dbReference>
<name>A0A7R9BK16_9CRUS</name>
<dbReference type="GO" id="GO:0019991">
    <property type="term" value="P:septate junction assembly"/>
    <property type="evidence" value="ECO:0007669"/>
    <property type="project" value="TreeGrafter"/>
</dbReference>
<keyword evidence="8" id="KW-1185">Reference proteome</keyword>
<accession>A0A7R9BK16</accession>
<keyword evidence="4 6" id="KW-0472">Membrane</keyword>
<organism evidence="7">
    <name type="scientific">Notodromas monacha</name>
    <dbReference type="NCBI Taxonomy" id="399045"/>
    <lineage>
        <taxon>Eukaryota</taxon>
        <taxon>Metazoa</taxon>
        <taxon>Ecdysozoa</taxon>
        <taxon>Arthropoda</taxon>
        <taxon>Crustacea</taxon>
        <taxon>Oligostraca</taxon>
        <taxon>Ostracoda</taxon>
        <taxon>Podocopa</taxon>
        <taxon>Podocopida</taxon>
        <taxon>Cypridocopina</taxon>
        <taxon>Cypridoidea</taxon>
        <taxon>Cyprididae</taxon>
        <taxon>Notodromas</taxon>
    </lineage>
</organism>
<dbReference type="PANTHER" id="PTHR21284">
    <property type="entry name" value="EG:80H7.2 PROTEIN"/>
    <property type="match status" value="1"/>
</dbReference>
<keyword evidence="3 6" id="KW-1133">Transmembrane helix</keyword>
<proteinExistence type="predicted"/>
<evidence type="ECO:0000256" key="2">
    <source>
        <dbReference type="ARBA" id="ARBA00022692"/>
    </source>
</evidence>
<feature type="transmembrane region" description="Helical" evidence="6">
    <location>
        <begin position="169"/>
        <end position="193"/>
    </location>
</feature>
<dbReference type="OrthoDB" id="6140671at2759"/>
<sequence>MADFNGLKSKKDRQASPMLVFGGCLSFVAGLLLIMSFASPYWLQSWSDTNTSFKNMGLWEFCFDGFRYPKFQYDEKFTGCHYVFSEKYRIIREWLLPELKVVDMKDDTVFRENVDFSEIFEDRCSEYFGRWLMVVQAFVSLALIPSFGAQILLSLVVTRFPLFLMRQEWALIGLAAAMEAIVAPCLFLAVSIFGGMCYNRSWLLYPNFNFLSWSYAFCVFSMALHGVSALILYVEMKRSKDRHDRSKSLTVQMQPGPSGSSYI</sequence>
<dbReference type="AlphaFoldDB" id="A0A7R9BK16"/>